<accession>A0A1V1P328</accession>
<dbReference type="InterPro" id="IPR007433">
    <property type="entry name" value="DUF481"/>
</dbReference>
<evidence type="ECO:0000313" key="1">
    <source>
        <dbReference type="EMBL" id="ETR69292.1"/>
    </source>
</evidence>
<proteinExistence type="predicted"/>
<sequence length="167" mass="19572">MSQWGGIYDEDDFISIKQRMVGFAGLGGIPFQTDTFSLDFYCAVGKEEKEYTSKYHDYAAMLKPYPHLYYLLPNYKRGPIRSDVAYIKENIKWAVTEHIVLEEDYYYLRDLRDSEKYRWALNCGVVFQFIQNVGISIKYSESFDNTSNVLLGRKRDSCLMNGIQIIF</sequence>
<dbReference type="EMBL" id="ATBP01000683">
    <property type="protein sequence ID" value="ETR69292.1"/>
    <property type="molecule type" value="Genomic_DNA"/>
</dbReference>
<name>A0A1V1P328_9BACT</name>
<dbReference type="Pfam" id="PF04338">
    <property type="entry name" value="DUF481"/>
    <property type="match status" value="1"/>
</dbReference>
<reference evidence="2" key="1">
    <citation type="submission" date="2012-11" db="EMBL/GenBank/DDBJ databases">
        <authorList>
            <person name="Lucero-Rivera Y.E."/>
            <person name="Tovar-Ramirez D."/>
        </authorList>
    </citation>
    <scope>NUCLEOTIDE SEQUENCE [LARGE SCALE GENOMIC DNA]</scope>
    <source>
        <strain evidence="2">Araruama</strain>
    </source>
</reference>
<evidence type="ECO:0008006" key="3">
    <source>
        <dbReference type="Google" id="ProtNLM"/>
    </source>
</evidence>
<evidence type="ECO:0000313" key="2">
    <source>
        <dbReference type="Proteomes" id="UP000189670"/>
    </source>
</evidence>
<gene>
    <name evidence="1" type="ORF">OMM_09733</name>
</gene>
<dbReference type="Proteomes" id="UP000189670">
    <property type="component" value="Unassembled WGS sequence"/>
</dbReference>
<comment type="caution">
    <text evidence="1">The sequence shown here is derived from an EMBL/GenBank/DDBJ whole genome shotgun (WGS) entry which is preliminary data.</text>
</comment>
<protein>
    <recommendedName>
        <fullName evidence="3">Outer membrane protein beta-barrel domain-containing protein</fullName>
    </recommendedName>
</protein>
<organism evidence="1 2">
    <name type="scientific">Candidatus Magnetoglobus multicellularis str. Araruama</name>
    <dbReference type="NCBI Taxonomy" id="890399"/>
    <lineage>
        <taxon>Bacteria</taxon>
        <taxon>Pseudomonadati</taxon>
        <taxon>Thermodesulfobacteriota</taxon>
        <taxon>Desulfobacteria</taxon>
        <taxon>Desulfobacterales</taxon>
        <taxon>Desulfobacteraceae</taxon>
        <taxon>Candidatus Magnetoglobus</taxon>
    </lineage>
</organism>
<dbReference type="AlphaFoldDB" id="A0A1V1P328"/>